<name>A0A8H3J4S8_9LECA</name>
<accession>A0A8H3J4S8</accession>
<dbReference type="GO" id="GO:0006310">
    <property type="term" value="P:DNA recombination"/>
    <property type="evidence" value="ECO:0007669"/>
    <property type="project" value="InterPro"/>
</dbReference>
<dbReference type="AlphaFoldDB" id="A0A8H3J4S8"/>
<protein>
    <submittedName>
        <fullName evidence="3">Uncharacterized protein</fullName>
    </submittedName>
</protein>
<dbReference type="GO" id="GO:0003677">
    <property type="term" value="F:DNA binding"/>
    <property type="evidence" value="ECO:0007669"/>
    <property type="project" value="InterPro"/>
</dbReference>
<gene>
    <name evidence="3" type="ORF">IMSHALPRED_002135</name>
</gene>
<sequence>MARRKVLLHAQKQNANSSRASPSTRSQLSAREYYNARYEKVDKSHRSTTLYADVTNSHIDRLEGLWREYCDTVDIDPYYTLKRSMEGRIKNFFHWMCNNYSVKKISSVETYWHQLSQLYIKWKGRRISPLTLKEIYNFINGPLAEEHRLDDSETDKPLLDAVDFVEMLRCHWVSDTNTFPHERQRVQLATILLVAAFTGSRPGALLGITYRDLDLFVQRDKSTGEVVFTLQLKFTRTKSRKKRKRPKTYTFFIDSNPIFCIISHIIGLACDDDAYRFPNTNPRTVLTLSVLKGLNCQPIPWKEDILDVPLFRAPVQTTRGCAISADTALSYEKYHEWIKRLGEETGFVQVFTTYCLRRATGNAINDDPNSNEAVRNLIMDHTNSAIFQRNYLSRMIRYDTQAAYGGTAPRTELIQAANRMSRRIDPRRPKELTEAQSASIRQEEEIQELRGRRDELFQRIRHQFTFIYRAQGQAIYDQYEEAKRAVDRKIKARERELIKRIQKEYDTIAPVQDMRAQLEGDVKLLSPILCTSGRARYAFVERSRIAKAFFNPPSTRGAEGDVDWRVSIIDDMVSLCIRQEGVFRKARRTRRIQARESDPDDDVERPLNAVKSESESDSSIPYLFPVRCKPYQCLYCLGDTDLPLEERLHNLGSKYSLQRHFDRRHPFRPREPCPFPHPECAAVTLDSVMHFKNHAATVHGIYMSDRI</sequence>
<comment type="caution">
    <text evidence="3">The sequence shown here is derived from an EMBL/GenBank/DDBJ whole genome shotgun (WGS) entry which is preliminary data.</text>
</comment>
<reference evidence="3" key="1">
    <citation type="submission" date="2021-03" db="EMBL/GenBank/DDBJ databases">
        <authorList>
            <person name="Tagirdzhanova G."/>
        </authorList>
    </citation>
    <scope>NUCLEOTIDE SEQUENCE</scope>
</reference>
<feature type="region of interest" description="Disordered" evidence="2">
    <location>
        <begin position="589"/>
        <end position="614"/>
    </location>
</feature>
<evidence type="ECO:0000256" key="2">
    <source>
        <dbReference type="SAM" id="MobiDB-lite"/>
    </source>
</evidence>
<dbReference type="PANTHER" id="PTHR37535">
    <property type="entry name" value="FLUG DOMAIN PROTEIN"/>
    <property type="match status" value="1"/>
</dbReference>
<evidence type="ECO:0000313" key="4">
    <source>
        <dbReference type="Proteomes" id="UP000664534"/>
    </source>
</evidence>
<organism evidence="3 4">
    <name type="scientific">Imshaugia aleurites</name>
    <dbReference type="NCBI Taxonomy" id="172621"/>
    <lineage>
        <taxon>Eukaryota</taxon>
        <taxon>Fungi</taxon>
        <taxon>Dikarya</taxon>
        <taxon>Ascomycota</taxon>
        <taxon>Pezizomycotina</taxon>
        <taxon>Lecanoromycetes</taxon>
        <taxon>OSLEUM clade</taxon>
        <taxon>Lecanoromycetidae</taxon>
        <taxon>Lecanorales</taxon>
        <taxon>Lecanorineae</taxon>
        <taxon>Parmeliaceae</taxon>
        <taxon>Imshaugia</taxon>
    </lineage>
</organism>
<dbReference type="GO" id="GO:0015074">
    <property type="term" value="P:DNA integration"/>
    <property type="evidence" value="ECO:0007669"/>
    <property type="project" value="InterPro"/>
</dbReference>
<evidence type="ECO:0000256" key="1">
    <source>
        <dbReference type="SAM" id="Coils"/>
    </source>
</evidence>
<feature type="coiled-coil region" evidence="1">
    <location>
        <begin position="432"/>
        <end position="496"/>
    </location>
</feature>
<dbReference type="InterPro" id="IPR013762">
    <property type="entry name" value="Integrase-like_cat_sf"/>
</dbReference>
<dbReference type="EMBL" id="CAJPDT010000135">
    <property type="protein sequence ID" value="CAF9940708.1"/>
    <property type="molecule type" value="Genomic_DNA"/>
</dbReference>
<evidence type="ECO:0000313" key="3">
    <source>
        <dbReference type="EMBL" id="CAF9940708.1"/>
    </source>
</evidence>
<proteinExistence type="predicted"/>
<dbReference type="OrthoDB" id="4485682at2759"/>
<dbReference type="Gene3D" id="1.10.443.10">
    <property type="entry name" value="Intergrase catalytic core"/>
    <property type="match status" value="1"/>
</dbReference>
<dbReference type="InterPro" id="IPR021842">
    <property type="entry name" value="DUF3435"/>
</dbReference>
<dbReference type="Pfam" id="PF11917">
    <property type="entry name" value="DUF3435"/>
    <property type="match status" value="1"/>
</dbReference>
<dbReference type="PANTHER" id="PTHR37535:SF2">
    <property type="entry name" value="FINGER DOMAIN PROTEIN, PUTATIVE (AFU_ORTHOLOGUE AFUA_6G09300)-RELATED"/>
    <property type="match status" value="1"/>
</dbReference>
<keyword evidence="4" id="KW-1185">Reference proteome</keyword>
<dbReference type="Proteomes" id="UP000664534">
    <property type="component" value="Unassembled WGS sequence"/>
</dbReference>
<keyword evidence="1" id="KW-0175">Coiled coil</keyword>